<dbReference type="PROSITE" id="PS00211">
    <property type="entry name" value="ABC_TRANSPORTER_1"/>
    <property type="match status" value="1"/>
</dbReference>
<evidence type="ECO:0000256" key="2">
    <source>
        <dbReference type="ARBA" id="ARBA00005417"/>
    </source>
</evidence>
<comment type="similarity">
    <text evidence="2">Belongs to the ABC transporter superfamily.</text>
</comment>
<dbReference type="GO" id="GO:0005886">
    <property type="term" value="C:plasma membrane"/>
    <property type="evidence" value="ECO:0007669"/>
    <property type="project" value="UniProtKB-SubCell"/>
</dbReference>
<keyword evidence="7" id="KW-0472">Membrane</keyword>
<feature type="domain" description="ABC transporter" evidence="8">
    <location>
        <begin position="4"/>
        <end position="253"/>
    </location>
</feature>
<evidence type="ECO:0000313" key="9">
    <source>
        <dbReference type="EMBL" id="TXL72476.1"/>
    </source>
</evidence>
<dbReference type="EMBL" id="VDUZ01000033">
    <property type="protein sequence ID" value="TXL72476.1"/>
    <property type="molecule type" value="Genomic_DNA"/>
</dbReference>
<dbReference type="InterPro" id="IPR027417">
    <property type="entry name" value="P-loop_NTPase"/>
</dbReference>
<gene>
    <name evidence="9" type="ORF">FHP25_25855</name>
</gene>
<dbReference type="GO" id="GO:0005524">
    <property type="term" value="F:ATP binding"/>
    <property type="evidence" value="ECO:0007669"/>
    <property type="project" value="UniProtKB-KW"/>
</dbReference>
<dbReference type="RefSeq" id="WP_147849887.1">
    <property type="nucleotide sequence ID" value="NZ_VDUZ01000033.1"/>
</dbReference>
<dbReference type="Proteomes" id="UP000321638">
    <property type="component" value="Unassembled WGS sequence"/>
</dbReference>
<protein>
    <submittedName>
        <fullName evidence="9">ABC transporter ATP-binding protein</fullName>
    </submittedName>
</protein>
<dbReference type="Gene3D" id="3.40.50.300">
    <property type="entry name" value="P-loop containing nucleotide triphosphate hydrolases"/>
    <property type="match status" value="1"/>
</dbReference>
<dbReference type="OrthoDB" id="7374568at2"/>
<dbReference type="InterPro" id="IPR003593">
    <property type="entry name" value="AAA+_ATPase"/>
</dbReference>
<dbReference type="PANTHER" id="PTHR43297">
    <property type="entry name" value="OLIGOPEPTIDE TRANSPORT ATP-BINDING PROTEIN APPD"/>
    <property type="match status" value="1"/>
</dbReference>
<dbReference type="CDD" id="cd03257">
    <property type="entry name" value="ABC_NikE_OppD_transporters"/>
    <property type="match status" value="1"/>
</dbReference>
<evidence type="ECO:0000256" key="3">
    <source>
        <dbReference type="ARBA" id="ARBA00022448"/>
    </source>
</evidence>
<dbReference type="GO" id="GO:0016887">
    <property type="term" value="F:ATP hydrolysis activity"/>
    <property type="evidence" value="ECO:0007669"/>
    <property type="project" value="InterPro"/>
</dbReference>
<evidence type="ECO:0000313" key="10">
    <source>
        <dbReference type="Proteomes" id="UP000321638"/>
    </source>
</evidence>
<keyword evidence="5" id="KW-0547">Nucleotide-binding</keyword>
<accession>A0A5C8PF93</accession>
<dbReference type="SMART" id="SM00382">
    <property type="entry name" value="AAA"/>
    <property type="match status" value="1"/>
</dbReference>
<evidence type="ECO:0000256" key="6">
    <source>
        <dbReference type="ARBA" id="ARBA00022840"/>
    </source>
</evidence>
<reference evidence="9 10" key="1">
    <citation type="submission" date="2019-06" db="EMBL/GenBank/DDBJ databases">
        <title>New taxonomy in bacterial strain CC-CFT640, isolated from vineyard.</title>
        <authorList>
            <person name="Lin S.-Y."/>
            <person name="Tsai C.-F."/>
            <person name="Young C.-C."/>
        </authorList>
    </citation>
    <scope>NUCLEOTIDE SEQUENCE [LARGE SCALE GENOMIC DNA]</scope>
    <source>
        <strain evidence="9 10">CC-CFT640</strain>
    </source>
</reference>
<proteinExistence type="inferred from homology"/>
<dbReference type="Pfam" id="PF00005">
    <property type="entry name" value="ABC_tran"/>
    <property type="match status" value="1"/>
</dbReference>
<keyword evidence="6 9" id="KW-0067">ATP-binding</keyword>
<sequence length="327" mass="35286">MLEIRDLAVSFATEGGTVRAVNGISYALKEGEVLGVVGESGSGKSVHALAVMQLLSPPAARVETGEIRFRGTDLLRLDDRAMRAVRGRQIGMIFQDPISSLNPVYTVGFQLCEVLRLHLGLSRRNATTCAAELLSLVGIPDARQRLASYPHELSGGMRQRVMIALAIACNPSLVIADEPTTALDVTIQAQIVALIKRLQRDMNLTVIWISHDLGVIAGLAQTVNVMYAGHIVERGPVRSIYKDPRHPYTVGLLGSLPRLDETVGGRLRSIPGRPPDMTQLPPGCPFAARCPQASERCGAGMPPVEDVGDGHSVRCWHWRDVVAARAA</sequence>
<comment type="subcellular location">
    <subcellularLocation>
        <location evidence="1">Cell inner membrane</location>
        <topology evidence="1">Peripheral membrane protein</topology>
    </subcellularLocation>
</comment>
<evidence type="ECO:0000256" key="4">
    <source>
        <dbReference type="ARBA" id="ARBA00022475"/>
    </source>
</evidence>
<dbReference type="InterPro" id="IPR013563">
    <property type="entry name" value="Oligopep_ABC_C"/>
</dbReference>
<dbReference type="PROSITE" id="PS50893">
    <property type="entry name" value="ABC_TRANSPORTER_2"/>
    <property type="match status" value="1"/>
</dbReference>
<dbReference type="FunFam" id="3.40.50.300:FF:000016">
    <property type="entry name" value="Oligopeptide ABC transporter ATP-binding component"/>
    <property type="match status" value="1"/>
</dbReference>
<dbReference type="Pfam" id="PF08352">
    <property type="entry name" value="oligo_HPY"/>
    <property type="match status" value="1"/>
</dbReference>
<dbReference type="GO" id="GO:0055085">
    <property type="term" value="P:transmembrane transport"/>
    <property type="evidence" value="ECO:0007669"/>
    <property type="project" value="UniProtKB-ARBA"/>
</dbReference>
<evidence type="ECO:0000256" key="5">
    <source>
        <dbReference type="ARBA" id="ARBA00022741"/>
    </source>
</evidence>
<evidence type="ECO:0000256" key="7">
    <source>
        <dbReference type="ARBA" id="ARBA00023136"/>
    </source>
</evidence>
<dbReference type="InterPro" id="IPR050388">
    <property type="entry name" value="ABC_Ni/Peptide_Import"/>
</dbReference>
<dbReference type="InterPro" id="IPR003439">
    <property type="entry name" value="ABC_transporter-like_ATP-bd"/>
</dbReference>
<dbReference type="GO" id="GO:0015833">
    <property type="term" value="P:peptide transport"/>
    <property type="evidence" value="ECO:0007669"/>
    <property type="project" value="InterPro"/>
</dbReference>
<keyword evidence="10" id="KW-1185">Reference proteome</keyword>
<dbReference type="InterPro" id="IPR017871">
    <property type="entry name" value="ABC_transporter-like_CS"/>
</dbReference>
<keyword evidence="3" id="KW-0813">Transport</keyword>
<dbReference type="SUPFAM" id="SSF52540">
    <property type="entry name" value="P-loop containing nucleoside triphosphate hydrolases"/>
    <property type="match status" value="1"/>
</dbReference>
<keyword evidence="4" id="KW-1003">Cell membrane</keyword>
<dbReference type="NCBIfam" id="TIGR01727">
    <property type="entry name" value="oligo_HPY"/>
    <property type="match status" value="1"/>
</dbReference>
<organism evidence="9 10">
    <name type="scientific">Vineibacter terrae</name>
    <dbReference type="NCBI Taxonomy" id="2586908"/>
    <lineage>
        <taxon>Bacteria</taxon>
        <taxon>Pseudomonadati</taxon>
        <taxon>Pseudomonadota</taxon>
        <taxon>Alphaproteobacteria</taxon>
        <taxon>Hyphomicrobiales</taxon>
        <taxon>Vineibacter</taxon>
    </lineage>
</organism>
<dbReference type="PANTHER" id="PTHR43297:SF2">
    <property type="entry name" value="DIPEPTIDE TRANSPORT ATP-BINDING PROTEIN DPPD"/>
    <property type="match status" value="1"/>
</dbReference>
<dbReference type="AlphaFoldDB" id="A0A5C8PF93"/>
<evidence type="ECO:0000259" key="8">
    <source>
        <dbReference type="PROSITE" id="PS50893"/>
    </source>
</evidence>
<name>A0A5C8PF93_9HYPH</name>
<evidence type="ECO:0000256" key="1">
    <source>
        <dbReference type="ARBA" id="ARBA00004417"/>
    </source>
</evidence>
<comment type="caution">
    <text evidence="9">The sequence shown here is derived from an EMBL/GenBank/DDBJ whole genome shotgun (WGS) entry which is preliminary data.</text>
</comment>